<dbReference type="Proteomes" id="UP000321764">
    <property type="component" value="Unassembled WGS sequence"/>
</dbReference>
<proteinExistence type="predicted"/>
<dbReference type="RefSeq" id="WP_147713966.1">
    <property type="nucleotide sequence ID" value="NZ_VKAD01000001.1"/>
</dbReference>
<comment type="caution">
    <text evidence="2">The sequence shown here is derived from an EMBL/GenBank/DDBJ whole genome shotgun (WGS) entry which is preliminary data.</text>
</comment>
<accession>A0A5C8ZBJ5</accession>
<evidence type="ECO:0000256" key="1">
    <source>
        <dbReference type="SAM" id="SignalP"/>
    </source>
</evidence>
<gene>
    <name evidence="2" type="ORF">FME95_08535</name>
</gene>
<organism evidence="2 3">
    <name type="scientific">Reinekea thalattae</name>
    <dbReference type="NCBI Taxonomy" id="2593301"/>
    <lineage>
        <taxon>Bacteria</taxon>
        <taxon>Pseudomonadati</taxon>
        <taxon>Pseudomonadota</taxon>
        <taxon>Gammaproteobacteria</taxon>
        <taxon>Oceanospirillales</taxon>
        <taxon>Saccharospirillaceae</taxon>
        <taxon>Reinekea</taxon>
    </lineage>
</organism>
<dbReference type="EMBL" id="VKAD01000001">
    <property type="protein sequence ID" value="TXR54568.1"/>
    <property type="molecule type" value="Genomic_DNA"/>
</dbReference>
<feature type="signal peptide" evidence="1">
    <location>
        <begin position="1"/>
        <end position="19"/>
    </location>
</feature>
<keyword evidence="3" id="KW-1185">Reference proteome</keyword>
<protein>
    <submittedName>
        <fullName evidence="2">Uncharacterized protein</fullName>
    </submittedName>
</protein>
<evidence type="ECO:0000313" key="3">
    <source>
        <dbReference type="Proteomes" id="UP000321764"/>
    </source>
</evidence>
<feature type="chain" id="PRO_5022928289" evidence="1">
    <location>
        <begin position="20"/>
        <end position="195"/>
    </location>
</feature>
<keyword evidence="1" id="KW-0732">Signal</keyword>
<name>A0A5C8ZBJ5_9GAMM</name>
<reference evidence="2 3" key="1">
    <citation type="submission" date="2019-07" db="EMBL/GenBank/DDBJ databases">
        <title>Reinekea sp. strain SSH23 genome sequencing and assembly.</title>
        <authorList>
            <person name="Kim I."/>
        </authorList>
    </citation>
    <scope>NUCLEOTIDE SEQUENCE [LARGE SCALE GENOMIC DNA]</scope>
    <source>
        <strain evidence="2 3">SSH23</strain>
    </source>
</reference>
<dbReference type="AlphaFoldDB" id="A0A5C8ZBJ5"/>
<evidence type="ECO:0000313" key="2">
    <source>
        <dbReference type="EMBL" id="TXR54568.1"/>
    </source>
</evidence>
<sequence>MKNLNFILLTLLICGSTFAADYHYSNYQFVEIQSAKSCYETTHFYLSDTEREAMLVEKFADSRIDYDAEKLAEDLANYEASEKKSTFLINNSKAIKAAQKCISDFKKDRPVTDFEPNYSDEQFTLIVVNMICAAEELQAAPNQEQLEILVTEELSTLGIDFSATKFDQDDKYRRAYTQFYEQNSKSFRRRNIVCS</sequence>